<comment type="caution">
    <text evidence="2">The sequence shown here is derived from an EMBL/GenBank/DDBJ whole genome shotgun (WGS) entry which is preliminary data.</text>
</comment>
<accession>A0A5R9F9H0</accession>
<feature type="compositionally biased region" description="Basic and acidic residues" evidence="1">
    <location>
        <begin position="28"/>
        <end position="89"/>
    </location>
</feature>
<keyword evidence="3" id="KW-1185">Reference proteome</keyword>
<feature type="compositionally biased region" description="Basic and acidic residues" evidence="1">
    <location>
        <begin position="1"/>
        <end position="19"/>
    </location>
</feature>
<feature type="region of interest" description="Disordered" evidence="1">
    <location>
        <begin position="1"/>
        <end position="89"/>
    </location>
</feature>
<evidence type="ECO:0000313" key="2">
    <source>
        <dbReference type="EMBL" id="TLS40402.1"/>
    </source>
</evidence>
<reference evidence="2 3" key="1">
    <citation type="submission" date="2019-05" db="EMBL/GenBank/DDBJ databases">
        <title>Streptomyces sp. NEAU-C151, a novel actinomycete isolated from soil.</title>
        <authorList>
            <person name="Han L."/>
            <person name="Jiang H."/>
        </authorList>
    </citation>
    <scope>NUCLEOTIDE SEQUENCE [LARGE SCALE GENOMIC DNA]</scope>
    <source>
        <strain evidence="2 3">NEAU-C151</strain>
    </source>
</reference>
<proteinExistence type="predicted"/>
<evidence type="ECO:0000256" key="1">
    <source>
        <dbReference type="SAM" id="MobiDB-lite"/>
    </source>
</evidence>
<evidence type="ECO:0000313" key="3">
    <source>
        <dbReference type="Proteomes" id="UP000305906"/>
    </source>
</evidence>
<protein>
    <submittedName>
        <fullName evidence="2">Uncharacterized protein</fullName>
    </submittedName>
</protein>
<sequence>MGMQDQSKDKANELKEQARKQRSGSGQGRDDMSGREREQHTPRTPREEREQAERERRRRESERGRPEQDEPTRRAEREAQDRFDQDYDV</sequence>
<organism evidence="2 3">
    <name type="scientific">Streptomyces montanus</name>
    <dbReference type="NCBI Taxonomy" id="2580423"/>
    <lineage>
        <taxon>Bacteria</taxon>
        <taxon>Bacillati</taxon>
        <taxon>Actinomycetota</taxon>
        <taxon>Actinomycetes</taxon>
        <taxon>Kitasatosporales</taxon>
        <taxon>Streptomycetaceae</taxon>
        <taxon>Streptomyces</taxon>
    </lineage>
</organism>
<dbReference type="EMBL" id="VBZC01000079">
    <property type="protein sequence ID" value="TLS40402.1"/>
    <property type="molecule type" value="Genomic_DNA"/>
</dbReference>
<dbReference type="Proteomes" id="UP000305906">
    <property type="component" value="Unassembled WGS sequence"/>
</dbReference>
<gene>
    <name evidence="2" type="ORF">FE633_41755</name>
</gene>
<dbReference type="RefSeq" id="WP_138050387.1">
    <property type="nucleotide sequence ID" value="NZ_VBZC01000079.1"/>
</dbReference>
<name>A0A5R9F9H0_9ACTN</name>
<dbReference type="AlphaFoldDB" id="A0A5R9F9H0"/>